<evidence type="ECO:0000313" key="3">
    <source>
        <dbReference type="Proteomes" id="UP000249696"/>
    </source>
</evidence>
<evidence type="ECO:0000256" key="1">
    <source>
        <dbReference type="SAM" id="SignalP"/>
    </source>
</evidence>
<dbReference type="OrthoDB" id="1432085at2"/>
<protein>
    <recommendedName>
        <fullName evidence="4">Outer membrane protein with beta-barrel domain</fullName>
    </recommendedName>
</protein>
<sequence>MQKNVLLVVLLLIASATFAQSKFPENQLSINGFRNPSIGLEYQRNQFSIHAGYYPTNFESGVTTEFLKAGITYWFLPVDEKEIPSSFYGGLSYLRGTTRVYKDENALGVEAGFRWYVWKGLNFRIGVIALTAEGKDLKINPTPSISYSFKF</sequence>
<dbReference type="EMBL" id="QLLN01000006">
    <property type="protein sequence ID" value="RAJ08939.1"/>
    <property type="molecule type" value="Genomic_DNA"/>
</dbReference>
<dbReference type="AlphaFoldDB" id="A0A327QWG0"/>
<accession>A0A327QWG0</accession>
<gene>
    <name evidence="2" type="ORF">LV92_03157</name>
</gene>
<feature type="chain" id="PRO_5016338533" description="Outer membrane protein with beta-barrel domain" evidence="1">
    <location>
        <begin position="20"/>
        <end position="151"/>
    </location>
</feature>
<dbReference type="Proteomes" id="UP000249696">
    <property type="component" value="Unassembled WGS sequence"/>
</dbReference>
<name>A0A327QWG0_9FLAO</name>
<reference evidence="2 3" key="1">
    <citation type="submission" date="2018-06" db="EMBL/GenBank/DDBJ databases">
        <title>Genomic Encyclopedia of Archaeal and Bacterial Type Strains, Phase II (KMG-II): from individual species to whole genera.</title>
        <authorList>
            <person name="Goeker M."/>
        </authorList>
    </citation>
    <scope>NUCLEOTIDE SEQUENCE [LARGE SCALE GENOMIC DNA]</scope>
    <source>
        <strain evidence="2 3">DSM 23522</strain>
    </source>
</reference>
<dbReference type="RefSeq" id="WP_111624546.1">
    <property type="nucleotide sequence ID" value="NZ_QLLN01000006.1"/>
</dbReference>
<keyword evidence="1" id="KW-0732">Signal</keyword>
<keyword evidence="3" id="KW-1185">Reference proteome</keyword>
<evidence type="ECO:0000313" key="2">
    <source>
        <dbReference type="EMBL" id="RAJ08939.1"/>
    </source>
</evidence>
<feature type="signal peptide" evidence="1">
    <location>
        <begin position="1"/>
        <end position="19"/>
    </location>
</feature>
<proteinExistence type="predicted"/>
<evidence type="ECO:0008006" key="4">
    <source>
        <dbReference type="Google" id="ProtNLM"/>
    </source>
</evidence>
<comment type="caution">
    <text evidence="2">The sequence shown here is derived from an EMBL/GenBank/DDBJ whole genome shotgun (WGS) entry which is preliminary data.</text>
</comment>
<organism evidence="2 3">
    <name type="scientific">Arenibacter echinorum</name>
    <dbReference type="NCBI Taxonomy" id="440515"/>
    <lineage>
        <taxon>Bacteria</taxon>
        <taxon>Pseudomonadati</taxon>
        <taxon>Bacteroidota</taxon>
        <taxon>Flavobacteriia</taxon>
        <taxon>Flavobacteriales</taxon>
        <taxon>Flavobacteriaceae</taxon>
        <taxon>Arenibacter</taxon>
    </lineage>
</organism>